<dbReference type="Proteomes" id="UP001633002">
    <property type="component" value="Unassembled WGS sequence"/>
</dbReference>
<protein>
    <submittedName>
        <fullName evidence="2">Uncharacterized protein</fullName>
    </submittedName>
</protein>
<organism evidence="2 3">
    <name type="scientific">Riccia sorocarpa</name>
    <dbReference type="NCBI Taxonomy" id="122646"/>
    <lineage>
        <taxon>Eukaryota</taxon>
        <taxon>Viridiplantae</taxon>
        <taxon>Streptophyta</taxon>
        <taxon>Embryophyta</taxon>
        <taxon>Marchantiophyta</taxon>
        <taxon>Marchantiopsida</taxon>
        <taxon>Marchantiidae</taxon>
        <taxon>Marchantiales</taxon>
        <taxon>Ricciaceae</taxon>
        <taxon>Riccia</taxon>
    </lineage>
</organism>
<reference evidence="2 3" key="1">
    <citation type="submission" date="2024-09" db="EMBL/GenBank/DDBJ databases">
        <title>Chromosome-scale assembly of Riccia sorocarpa.</title>
        <authorList>
            <person name="Paukszto L."/>
        </authorList>
    </citation>
    <scope>NUCLEOTIDE SEQUENCE [LARGE SCALE GENOMIC DNA]</scope>
    <source>
        <strain evidence="2">LP-2024</strain>
        <tissue evidence="2">Aerial parts of the thallus</tissue>
    </source>
</reference>
<name>A0ABD3GGT6_9MARC</name>
<gene>
    <name evidence="2" type="ORF">R1sor_021348</name>
</gene>
<feature type="region of interest" description="Disordered" evidence="1">
    <location>
        <begin position="98"/>
        <end position="130"/>
    </location>
</feature>
<keyword evidence="3" id="KW-1185">Reference proteome</keyword>
<feature type="compositionally biased region" description="Basic and acidic residues" evidence="1">
    <location>
        <begin position="117"/>
        <end position="127"/>
    </location>
</feature>
<comment type="caution">
    <text evidence="2">The sequence shown here is derived from an EMBL/GenBank/DDBJ whole genome shotgun (WGS) entry which is preliminary data.</text>
</comment>
<accession>A0ABD3GGT6</accession>
<sequence>MDNYLVEEKSRTALHINRSQLYSTLASRSAVSATINALPAWPVSKDHTLAPKTKVHGDDMSIKEKVSKDAWNRGMAALQEINTLIEEAEHRHTSRLGSQFALGSGDGGSRISVGSNSREERDDHSSRQECVIRIAKQLPEEDNQQARSLTTNEDRDNLKWTLLSLSLNPEME</sequence>
<dbReference type="EMBL" id="JBJQOH010000007">
    <property type="protein sequence ID" value="KAL3678392.1"/>
    <property type="molecule type" value="Genomic_DNA"/>
</dbReference>
<evidence type="ECO:0000313" key="3">
    <source>
        <dbReference type="Proteomes" id="UP001633002"/>
    </source>
</evidence>
<dbReference type="AlphaFoldDB" id="A0ABD3GGT6"/>
<evidence type="ECO:0000313" key="2">
    <source>
        <dbReference type="EMBL" id="KAL3678392.1"/>
    </source>
</evidence>
<proteinExistence type="predicted"/>
<evidence type="ECO:0000256" key="1">
    <source>
        <dbReference type="SAM" id="MobiDB-lite"/>
    </source>
</evidence>